<feature type="transmembrane region" description="Helical" evidence="7">
    <location>
        <begin position="16"/>
        <end position="42"/>
    </location>
</feature>
<keyword evidence="10" id="KW-1185">Reference proteome</keyword>
<feature type="domain" description="Heme-copper oxidase subunit III family profile" evidence="8">
    <location>
        <begin position="1"/>
        <end position="181"/>
    </location>
</feature>
<organism evidence="9 10">
    <name type="scientific">Rhizobium gallicum bv. gallicum R602sp</name>
    <dbReference type="NCBI Taxonomy" id="1041138"/>
    <lineage>
        <taxon>Bacteria</taxon>
        <taxon>Pseudomonadati</taxon>
        <taxon>Pseudomonadota</taxon>
        <taxon>Alphaproteobacteria</taxon>
        <taxon>Hyphomicrobiales</taxon>
        <taxon>Rhizobiaceae</taxon>
        <taxon>Rhizobium/Agrobacterium group</taxon>
        <taxon>Rhizobium</taxon>
    </lineage>
</organism>
<dbReference type="GO" id="GO:0004129">
    <property type="term" value="F:cytochrome-c oxidase activity"/>
    <property type="evidence" value="ECO:0007669"/>
    <property type="project" value="InterPro"/>
</dbReference>
<dbReference type="Proteomes" id="UP000031368">
    <property type="component" value="Plasmid pRgalR602c"/>
</dbReference>
<dbReference type="Gene3D" id="1.20.120.80">
    <property type="entry name" value="Cytochrome c oxidase, subunit III, four-helix bundle"/>
    <property type="match status" value="1"/>
</dbReference>
<geneLocation type="plasmid" evidence="9 10">
    <name>pRgalR602c</name>
</geneLocation>
<keyword evidence="9" id="KW-0614">Plasmid</keyword>
<evidence type="ECO:0000313" key="10">
    <source>
        <dbReference type="Proteomes" id="UP000031368"/>
    </source>
</evidence>
<evidence type="ECO:0000256" key="6">
    <source>
        <dbReference type="RuleBase" id="RU003376"/>
    </source>
</evidence>
<feature type="transmembrane region" description="Helical" evidence="7">
    <location>
        <begin position="157"/>
        <end position="179"/>
    </location>
</feature>
<keyword evidence="3 6" id="KW-0812">Transmembrane</keyword>
<evidence type="ECO:0000256" key="5">
    <source>
        <dbReference type="ARBA" id="ARBA00023136"/>
    </source>
</evidence>
<gene>
    <name evidence="9" type="primary">norE</name>
    <name evidence="9" type="ORF">RGR602_PC02097</name>
</gene>
<comment type="subcellular location">
    <subcellularLocation>
        <location evidence="6">Cell membrane</location>
        <topology evidence="6">Multi-pass membrane protein</topology>
    </subcellularLocation>
    <subcellularLocation>
        <location evidence="1">Membrane</location>
        <topology evidence="1">Multi-pass membrane protein</topology>
    </subcellularLocation>
</comment>
<dbReference type="EMBL" id="CP006880">
    <property type="protein sequence ID" value="AJD46118.1"/>
    <property type="molecule type" value="Genomic_DNA"/>
</dbReference>
<evidence type="ECO:0000313" key="9">
    <source>
        <dbReference type="EMBL" id="AJD46118.1"/>
    </source>
</evidence>
<sequence length="181" mass="19769">MQNGRVHPASEDNDMLLAWVLGWSELVAFGALLSAFLVAGYVQPAAFAEGRGHLALWYPLLNTVILLSSGWCAAKAACYPTGAPKQRTALVGAAAGGFAFTAVKIAEYLRELPHLSDERLETFNQLYFLTTGFHLVHVIFGSLVLIVVACRPGRENVAIITTLWHVIDIVWLVMFPVVYAI</sequence>
<evidence type="ECO:0000259" key="8">
    <source>
        <dbReference type="PROSITE" id="PS50253"/>
    </source>
</evidence>
<feature type="transmembrane region" description="Helical" evidence="7">
    <location>
        <begin position="54"/>
        <end position="77"/>
    </location>
</feature>
<dbReference type="GO" id="GO:0005886">
    <property type="term" value="C:plasma membrane"/>
    <property type="evidence" value="ECO:0007669"/>
    <property type="project" value="UniProtKB-SubCell"/>
</dbReference>
<keyword evidence="5 7" id="KW-0472">Membrane</keyword>
<dbReference type="GO" id="GO:0019646">
    <property type="term" value="P:aerobic electron transport chain"/>
    <property type="evidence" value="ECO:0007669"/>
    <property type="project" value="InterPro"/>
</dbReference>
<dbReference type="AlphaFoldDB" id="A0A0B4XHP8"/>
<feature type="transmembrane region" description="Helical" evidence="7">
    <location>
        <begin position="89"/>
        <end position="106"/>
    </location>
</feature>
<dbReference type="PANTHER" id="PTHR11403">
    <property type="entry name" value="CYTOCHROME C OXIDASE SUBUNIT III"/>
    <property type="match status" value="1"/>
</dbReference>
<dbReference type="InterPro" id="IPR013833">
    <property type="entry name" value="Cyt_c_oxidase_su3_a-hlx"/>
</dbReference>
<dbReference type="Pfam" id="PF00510">
    <property type="entry name" value="COX3"/>
    <property type="match status" value="1"/>
</dbReference>
<dbReference type="InterPro" id="IPR000298">
    <property type="entry name" value="Cyt_c_oxidase-like_su3"/>
</dbReference>
<reference evidence="9 10" key="1">
    <citation type="submission" date="2013-11" db="EMBL/GenBank/DDBJ databases">
        <title>Complete genome sequence of Rhizobium gallicum bv. gallicum R602.</title>
        <authorList>
            <person name="Bustos P."/>
            <person name="Santamaria R.I."/>
            <person name="Lozano L."/>
            <person name="Acosta J.L."/>
            <person name="Ormeno-Orrillo E."/>
            <person name="Rogel M.A."/>
            <person name="Romero D."/>
            <person name="Cevallos M.A."/>
            <person name="Martinez-Romero E."/>
            <person name="Gonzalez V."/>
        </authorList>
    </citation>
    <scope>NUCLEOTIDE SEQUENCE [LARGE SCALE GENOMIC DNA]</scope>
    <source>
        <strain evidence="9 10">R602</strain>
        <plasmid evidence="9 10">pRgalR602c</plasmid>
    </source>
</reference>
<evidence type="ECO:0000256" key="1">
    <source>
        <dbReference type="ARBA" id="ARBA00004141"/>
    </source>
</evidence>
<dbReference type="InterPro" id="IPR024791">
    <property type="entry name" value="Cyt_c/ubiquinol_Oxase_su3"/>
</dbReference>
<comment type="similarity">
    <text evidence="2 6">Belongs to the cytochrome c oxidase subunit 3 family.</text>
</comment>
<dbReference type="PROSITE" id="PS50253">
    <property type="entry name" value="COX3"/>
    <property type="match status" value="1"/>
</dbReference>
<evidence type="ECO:0000256" key="3">
    <source>
        <dbReference type="ARBA" id="ARBA00022692"/>
    </source>
</evidence>
<name>A0A0B4XHP8_9HYPH</name>
<keyword evidence="4 7" id="KW-1133">Transmembrane helix</keyword>
<accession>A0A0B4XHP8</accession>
<evidence type="ECO:0000256" key="4">
    <source>
        <dbReference type="ARBA" id="ARBA00022989"/>
    </source>
</evidence>
<dbReference type="InterPro" id="IPR035973">
    <property type="entry name" value="Cyt_c_oxidase_su3-like_sf"/>
</dbReference>
<evidence type="ECO:0000256" key="2">
    <source>
        <dbReference type="ARBA" id="ARBA00010581"/>
    </source>
</evidence>
<protein>
    <submittedName>
        <fullName evidence="9">Nitric oxide reductase (Cytochrome c) subunit E</fullName>
    </submittedName>
</protein>
<dbReference type="SUPFAM" id="SSF81452">
    <property type="entry name" value="Cytochrome c oxidase subunit III-like"/>
    <property type="match status" value="1"/>
</dbReference>
<dbReference type="KEGG" id="rga:RGR602_PC02097"/>
<dbReference type="PANTHER" id="PTHR11403:SF6">
    <property type="entry name" value="NITRIC OXIDE REDUCTASE SUBUNIT E"/>
    <property type="match status" value="1"/>
</dbReference>
<dbReference type="HOGENOM" id="CLU_044071_2_1_5"/>
<proteinExistence type="inferred from homology"/>
<evidence type="ECO:0000256" key="7">
    <source>
        <dbReference type="SAM" id="Phobius"/>
    </source>
</evidence>
<feature type="transmembrane region" description="Helical" evidence="7">
    <location>
        <begin position="126"/>
        <end position="150"/>
    </location>
</feature>